<keyword evidence="4" id="KW-1185">Reference proteome</keyword>
<dbReference type="Proteomes" id="UP000248745">
    <property type="component" value="Unassembled WGS sequence"/>
</dbReference>
<sequence>MRKSTLLTMALAMVVGTTMGQKAGQIKAQKKDKRSYYIEAPKKWFVKAGLGYNFAAERTQLAVSGIAYGDGVSTKVVTSQPRRAAVNAGLQGTVGVGYMFNKYIGVCVNVNAGIASKKYTYENSSSLAQPFGNSISQTQQAQMPVLVTPSFYFQTTNKDFNLYSRVGLALPVYQKIKITSESSVGTTEYAGTTTMKTDFCPGFNGAVGVDYKINDNFHFWSEVSMLSLSLYTKESTITSYSVNGADQLSAIPENKRTTKYTEGQTTATGPNYQAKYTIPFSTIGLFAGISYHF</sequence>
<accession>A0A2W2ANU4</accession>
<gene>
    <name evidence="3" type="ORF">DN068_04930</name>
</gene>
<proteinExistence type="predicted"/>
<evidence type="ECO:0000313" key="3">
    <source>
        <dbReference type="EMBL" id="PZF74040.1"/>
    </source>
</evidence>
<dbReference type="AlphaFoldDB" id="A0A2W2ANU4"/>
<dbReference type="SUPFAM" id="SSF56925">
    <property type="entry name" value="OMPA-like"/>
    <property type="match status" value="1"/>
</dbReference>
<feature type="domain" description="Outer membrane protein beta-barrel" evidence="2">
    <location>
        <begin position="70"/>
        <end position="218"/>
    </location>
</feature>
<keyword evidence="1" id="KW-0732">Signal</keyword>
<evidence type="ECO:0000259" key="2">
    <source>
        <dbReference type="Pfam" id="PF13505"/>
    </source>
</evidence>
<organism evidence="3 4">
    <name type="scientific">Taibaiella soli</name>
    <dbReference type="NCBI Taxonomy" id="1649169"/>
    <lineage>
        <taxon>Bacteria</taxon>
        <taxon>Pseudomonadati</taxon>
        <taxon>Bacteroidota</taxon>
        <taxon>Chitinophagia</taxon>
        <taxon>Chitinophagales</taxon>
        <taxon>Chitinophagaceae</taxon>
        <taxon>Taibaiella</taxon>
    </lineage>
</organism>
<dbReference type="EMBL" id="QKTW01000007">
    <property type="protein sequence ID" value="PZF74040.1"/>
    <property type="molecule type" value="Genomic_DNA"/>
</dbReference>
<dbReference type="OrthoDB" id="1322659at2"/>
<dbReference type="Gene3D" id="2.40.160.20">
    <property type="match status" value="1"/>
</dbReference>
<evidence type="ECO:0000313" key="4">
    <source>
        <dbReference type="Proteomes" id="UP000248745"/>
    </source>
</evidence>
<dbReference type="InterPro" id="IPR011250">
    <property type="entry name" value="OMP/PagP_B-barrel"/>
</dbReference>
<reference evidence="3 4" key="1">
    <citation type="submission" date="2018-06" db="EMBL/GenBank/DDBJ databases">
        <title>Mucibacter soli gen. nov., sp. nov., a new member of the family Chitinophagaceae producing mucin.</title>
        <authorList>
            <person name="Kim M.-K."/>
            <person name="Park S."/>
            <person name="Kim T.-S."/>
            <person name="Joung Y."/>
            <person name="Han J.-H."/>
            <person name="Kim S.B."/>
        </authorList>
    </citation>
    <scope>NUCLEOTIDE SEQUENCE [LARGE SCALE GENOMIC DNA]</scope>
    <source>
        <strain evidence="3 4">R1-15</strain>
    </source>
</reference>
<dbReference type="Pfam" id="PF13505">
    <property type="entry name" value="OMP_b-brl"/>
    <property type="match status" value="1"/>
</dbReference>
<protein>
    <recommendedName>
        <fullName evidence="2">Outer membrane protein beta-barrel domain-containing protein</fullName>
    </recommendedName>
</protein>
<dbReference type="InterPro" id="IPR027385">
    <property type="entry name" value="Beta-barrel_OMP"/>
</dbReference>
<comment type="caution">
    <text evidence="3">The sequence shown here is derived from an EMBL/GenBank/DDBJ whole genome shotgun (WGS) entry which is preliminary data.</text>
</comment>
<name>A0A2W2ANU4_9BACT</name>
<dbReference type="RefSeq" id="WP_110997782.1">
    <property type="nucleotide sequence ID" value="NZ_QKTW01000007.1"/>
</dbReference>
<evidence type="ECO:0000256" key="1">
    <source>
        <dbReference type="ARBA" id="ARBA00022729"/>
    </source>
</evidence>